<protein>
    <recommendedName>
        <fullName evidence="5">Secretion system C-terminal sorting domain-containing protein</fullName>
    </recommendedName>
</protein>
<dbReference type="Proteomes" id="UP000003089">
    <property type="component" value="Unassembled WGS sequence"/>
</dbReference>
<gene>
    <name evidence="3" type="ORF">HMPREF1068_01256</name>
</gene>
<dbReference type="PATRIC" id="fig|997884.3.peg.1279"/>
<keyword evidence="4" id="KW-1185">Reference proteome</keyword>
<evidence type="ECO:0000313" key="4">
    <source>
        <dbReference type="Proteomes" id="UP000003089"/>
    </source>
</evidence>
<accession>I9GX56</accession>
<dbReference type="NCBIfam" id="TIGR04183">
    <property type="entry name" value="Por_Secre_tail"/>
    <property type="match status" value="1"/>
</dbReference>
<dbReference type="InterPro" id="IPR026444">
    <property type="entry name" value="Secre_tail"/>
</dbReference>
<dbReference type="HOGENOM" id="CLU_1192892_0_0_10"/>
<dbReference type="EMBL" id="AGXS01000015">
    <property type="protein sequence ID" value="EIY51709.1"/>
    <property type="molecule type" value="Genomic_DNA"/>
</dbReference>
<evidence type="ECO:0000259" key="2">
    <source>
        <dbReference type="Pfam" id="PF18962"/>
    </source>
</evidence>
<dbReference type="AlphaFoldDB" id="I9GX56"/>
<evidence type="ECO:0008006" key="5">
    <source>
        <dbReference type="Google" id="ProtNLM"/>
    </source>
</evidence>
<reference evidence="3 4" key="1">
    <citation type="submission" date="2012-02" db="EMBL/GenBank/DDBJ databases">
        <title>The Genome Sequence of Bacteroides nordii CL02T12C05.</title>
        <authorList>
            <consortium name="The Broad Institute Genome Sequencing Platform"/>
            <person name="Earl A."/>
            <person name="Ward D."/>
            <person name="Feldgarden M."/>
            <person name="Gevers D."/>
            <person name="Zitomersky N.L."/>
            <person name="Coyne M.J."/>
            <person name="Comstock L.E."/>
            <person name="Young S.K."/>
            <person name="Zeng Q."/>
            <person name="Gargeya S."/>
            <person name="Fitzgerald M."/>
            <person name="Haas B."/>
            <person name="Abouelleil A."/>
            <person name="Alvarado L."/>
            <person name="Arachchi H.M."/>
            <person name="Berlin A."/>
            <person name="Chapman S.B."/>
            <person name="Gearin G."/>
            <person name="Goldberg J."/>
            <person name="Griggs A."/>
            <person name="Gujja S."/>
            <person name="Hansen M."/>
            <person name="Heiman D."/>
            <person name="Howarth C."/>
            <person name="Larimer J."/>
            <person name="Lui A."/>
            <person name="MacDonald P.J.P."/>
            <person name="McCowen C."/>
            <person name="Montmayeur A."/>
            <person name="Murphy C."/>
            <person name="Neiman D."/>
            <person name="Pearson M."/>
            <person name="Priest M."/>
            <person name="Roberts A."/>
            <person name="Saif S."/>
            <person name="Shea T."/>
            <person name="Sisk P."/>
            <person name="Stolte C."/>
            <person name="Sykes S."/>
            <person name="Wortman J."/>
            <person name="Nusbaum C."/>
            <person name="Birren B."/>
        </authorList>
    </citation>
    <scope>NUCLEOTIDE SEQUENCE [LARGE SCALE GENOMIC DNA]</scope>
    <source>
        <strain evidence="3 4">CL02T12C05</strain>
    </source>
</reference>
<feature type="domain" description="Secretion system C-terminal sorting" evidence="2">
    <location>
        <begin position="175"/>
        <end position="232"/>
    </location>
</feature>
<feature type="domain" description="Lipocalin-like" evidence="1">
    <location>
        <begin position="29"/>
        <end position="152"/>
    </location>
</feature>
<dbReference type="Pfam" id="PF18962">
    <property type="entry name" value="Por_Secre_tail"/>
    <property type="match status" value="1"/>
</dbReference>
<name>I9GX56_9BACE</name>
<dbReference type="RefSeq" id="WP_007484239.1">
    <property type="nucleotide sequence ID" value="NZ_JH724314.1"/>
</dbReference>
<dbReference type="eggNOG" id="ENOG502ZZ1R">
    <property type="taxonomic scope" value="Bacteria"/>
</dbReference>
<evidence type="ECO:0000259" key="1">
    <source>
        <dbReference type="Pfam" id="PF13944"/>
    </source>
</evidence>
<organism evidence="3 4">
    <name type="scientific">Bacteroides nordii CL02T12C05</name>
    <dbReference type="NCBI Taxonomy" id="997884"/>
    <lineage>
        <taxon>Bacteria</taxon>
        <taxon>Pseudomonadati</taxon>
        <taxon>Bacteroidota</taxon>
        <taxon>Bacteroidia</taxon>
        <taxon>Bacteroidales</taxon>
        <taxon>Bacteroidaceae</taxon>
        <taxon>Bacteroides</taxon>
    </lineage>
</organism>
<dbReference type="InterPro" id="IPR024311">
    <property type="entry name" value="Lipocalin-like"/>
</dbReference>
<comment type="caution">
    <text evidence="3">The sequence shown here is derived from an EMBL/GenBank/DDBJ whole genome shotgun (WGS) entry which is preliminary data.</text>
</comment>
<evidence type="ECO:0000313" key="3">
    <source>
        <dbReference type="EMBL" id="EIY51709.1"/>
    </source>
</evidence>
<dbReference type="STRING" id="997884.HMPREF1068_01256"/>
<dbReference type="Gene3D" id="2.40.128.350">
    <property type="match status" value="1"/>
</dbReference>
<dbReference type="Pfam" id="PF13944">
    <property type="entry name" value="Calycin_like"/>
    <property type="match status" value="1"/>
</dbReference>
<sequence>MKQKLLNVMIALIVIIMPTIIYAQAQEAAGIYNGKLDVSLYGLPAGSSTENVYITTVDETHVTLEIKDFKFTVNNVVIEIGNILIPDITVQKEGNTIIILPTDVKLTLPAPIESVDVHLNRSTINNKKLELTLTVDTTYPQPITVDVKFDGTQTGGSGIQNTETKKTVIYYNVETNILTIKGADNQKYDIYNVTGMHVISGILNTEEVNVSALSKGLYLIKMENYTTKFIKK</sequence>
<proteinExistence type="predicted"/>